<protein>
    <submittedName>
        <fullName evidence="1">Uncharacterized protein</fullName>
    </submittedName>
</protein>
<name>A0A3G2SWV9_9GAMM</name>
<sequence>MISKWIERYHLLETAQQTYRRRLNSEPVFSLLVHFTYSYLPGLSESECWEKFDKNEPAFLVQVDAYLFCRTSDAFLLDEKTQKVLSKTDKQDLLKINRKIFEICPSSESFSYIGEVNPISCGRYELVRLTKPKKSIKELQAKNWTNEKHVTDWTWRLTDKAYKEQLEQGKRVVLRFQSLIEKNASLDEKKAYFERHFRALEGYLGYRGVRQQIGNLYHLEKRLFKDKYNQPWFDHGARTLKLSYMKKLKSPIVNNSSYQEAEAHFRSVLTEDLNKKYEKWKAKSNKTEV</sequence>
<keyword evidence="1" id="KW-0614">Plasmid</keyword>
<dbReference type="AlphaFoldDB" id="A0A3G2SWV9"/>
<geneLocation type="plasmid" evidence="1 2">
    <name>p4_010062</name>
</geneLocation>
<gene>
    <name evidence="1" type="ORF">CDG68_00655</name>
</gene>
<reference evidence="1 2" key="1">
    <citation type="submission" date="2018-10" db="EMBL/GenBank/DDBJ databases">
        <title>The complete genome of Acinetobacter wuhouensis strain WCHAW010062.</title>
        <authorList>
            <person name="Hu Y."/>
            <person name="Long H."/>
            <person name="Feng Y."/>
            <person name="Zong Z."/>
        </authorList>
    </citation>
    <scope>NUCLEOTIDE SEQUENCE [LARGE SCALE GENOMIC DNA]</scope>
    <source>
        <strain evidence="1 2">WCHAW010062</strain>
        <plasmid evidence="1 2">p4_010062</plasmid>
    </source>
</reference>
<evidence type="ECO:0000313" key="1">
    <source>
        <dbReference type="EMBL" id="AYO52309.1"/>
    </source>
</evidence>
<proteinExistence type="predicted"/>
<organism evidence="1 2">
    <name type="scientific">Acinetobacter wuhouensis</name>
    <dbReference type="NCBI Taxonomy" id="1879050"/>
    <lineage>
        <taxon>Bacteria</taxon>
        <taxon>Pseudomonadati</taxon>
        <taxon>Pseudomonadota</taxon>
        <taxon>Gammaproteobacteria</taxon>
        <taxon>Moraxellales</taxon>
        <taxon>Moraxellaceae</taxon>
        <taxon>Acinetobacter</taxon>
    </lineage>
</organism>
<dbReference type="Proteomes" id="UP000279962">
    <property type="component" value="Plasmid p4_010062"/>
</dbReference>
<evidence type="ECO:0000313" key="2">
    <source>
        <dbReference type="Proteomes" id="UP000279962"/>
    </source>
</evidence>
<dbReference type="EMBL" id="CP033124">
    <property type="protein sequence ID" value="AYO52309.1"/>
    <property type="molecule type" value="Genomic_DNA"/>
</dbReference>
<accession>A0A3G2SWV9</accession>